<name>A0A7X0DEE9_9HYPH</name>
<dbReference type="CDD" id="cd03224">
    <property type="entry name" value="ABC_TM1139_LivF_branched"/>
    <property type="match status" value="1"/>
</dbReference>
<evidence type="ECO:0000256" key="4">
    <source>
        <dbReference type="ARBA" id="ARBA00022840"/>
    </source>
</evidence>
<keyword evidence="5" id="KW-0029">Amino-acid transport</keyword>
<comment type="similarity">
    <text evidence="1">Belongs to the ABC transporter superfamily.</text>
</comment>
<evidence type="ECO:0000256" key="2">
    <source>
        <dbReference type="ARBA" id="ARBA00022448"/>
    </source>
</evidence>
<dbReference type="InterPro" id="IPR017871">
    <property type="entry name" value="ABC_transporter-like_CS"/>
</dbReference>
<dbReference type="Gene3D" id="3.40.50.300">
    <property type="entry name" value="P-loop containing nucleotide triphosphate hydrolases"/>
    <property type="match status" value="1"/>
</dbReference>
<evidence type="ECO:0000313" key="8">
    <source>
        <dbReference type="Proteomes" id="UP000535501"/>
    </source>
</evidence>
<dbReference type="PANTHER" id="PTHR43820">
    <property type="entry name" value="HIGH-AFFINITY BRANCHED-CHAIN AMINO ACID TRANSPORT ATP-BINDING PROTEIN LIVF"/>
    <property type="match status" value="1"/>
</dbReference>
<evidence type="ECO:0000259" key="6">
    <source>
        <dbReference type="PROSITE" id="PS50893"/>
    </source>
</evidence>
<keyword evidence="3" id="KW-0547">Nucleotide-binding</keyword>
<evidence type="ECO:0000256" key="5">
    <source>
        <dbReference type="ARBA" id="ARBA00022970"/>
    </source>
</evidence>
<dbReference type="PROSITE" id="PS50893">
    <property type="entry name" value="ABC_TRANSPORTER_2"/>
    <property type="match status" value="1"/>
</dbReference>
<dbReference type="InterPro" id="IPR003593">
    <property type="entry name" value="AAA+_ATPase"/>
</dbReference>
<dbReference type="InterPro" id="IPR027417">
    <property type="entry name" value="P-loop_NTPase"/>
</dbReference>
<evidence type="ECO:0000313" key="7">
    <source>
        <dbReference type="EMBL" id="MBB6181923.1"/>
    </source>
</evidence>
<accession>A0A7X0DEE9</accession>
<reference evidence="7 8" key="1">
    <citation type="submission" date="2020-08" db="EMBL/GenBank/DDBJ databases">
        <title>Genomic Encyclopedia of Type Strains, Phase IV (KMG-IV): sequencing the most valuable type-strain genomes for metagenomic binning, comparative biology and taxonomic classification.</title>
        <authorList>
            <person name="Goeker M."/>
        </authorList>
    </citation>
    <scope>NUCLEOTIDE SEQUENCE [LARGE SCALE GENOMIC DNA]</scope>
    <source>
        <strain evidence="7 8">DSM 102134</strain>
    </source>
</reference>
<comment type="caution">
    <text evidence="7">The sequence shown here is derived from an EMBL/GenBank/DDBJ whole genome shotgun (WGS) entry which is preliminary data.</text>
</comment>
<keyword evidence="2" id="KW-0813">Transport</keyword>
<dbReference type="GO" id="GO:0015658">
    <property type="term" value="F:branched-chain amino acid transmembrane transporter activity"/>
    <property type="evidence" value="ECO:0007669"/>
    <property type="project" value="TreeGrafter"/>
</dbReference>
<dbReference type="PANTHER" id="PTHR43820:SF4">
    <property type="entry name" value="HIGH-AFFINITY BRANCHED-CHAIN AMINO ACID TRANSPORT ATP-BINDING PROTEIN LIVF"/>
    <property type="match status" value="1"/>
</dbReference>
<dbReference type="InterPro" id="IPR052156">
    <property type="entry name" value="BCAA_Transport_ATP-bd_LivF"/>
</dbReference>
<dbReference type="GO" id="GO:0015807">
    <property type="term" value="P:L-amino acid transport"/>
    <property type="evidence" value="ECO:0007669"/>
    <property type="project" value="TreeGrafter"/>
</dbReference>
<dbReference type="SMART" id="SM00382">
    <property type="entry name" value="AAA"/>
    <property type="match status" value="1"/>
</dbReference>
<keyword evidence="8" id="KW-1185">Reference proteome</keyword>
<evidence type="ECO:0000256" key="3">
    <source>
        <dbReference type="ARBA" id="ARBA00022741"/>
    </source>
</evidence>
<dbReference type="PROSITE" id="PS00211">
    <property type="entry name" value="ABC_TRANSPORTER_1"/>
    <property type="match status" value="1"/>
</dbReference>
<sequence length="243" mass="26017">MTPLLELKTLQVGYGESLVLQDLSLSVNEGEIVCLLGANGAGKTTTTRAISGLIAPRSGEIRFAGKDITTLPGHERVTRGICLSPEGRQVFPNFTVHENLLIGSYNPAARQRRVEKLEEVYGLFPRLAERRKQKAGLMSGGEQQMLAIGRALMGCPRLLVLDEPSLGLAPKIIIDLYETIATIARQGLSILFVEQNVQAALLIADRGYVIANGHIAAAGSSADLSKAEFVQEAFLGKKPVAAA</sequence>
<dbReference type="SUPFAM" id="SSF52540">
    <property type="entry name" value="P-loop containing nucleoside triphosphate hydrolases"/>
    <property type="match status" value="1"/>
</dbReference>
<dbReference type="GO" id="GO:0016887">
    <property type="term" value="F:ATP hydrolysis activity"/>
    <property type="evidence" value="ECO:0007669"/>
    <property type="project" value="InterPro"/>
</dbReference>
<proteinExistence type="inferred from homology"/>
<dbReference type="AlphaFoldDB" id="A0A7X0DEE9"/>
<evidence type="ECO:0000256" key="1">
    <source>
        <dbReference type="ARBA" id="ARBA00005417"/>
    </source>
</evidence>
<dbReference type="InterPro" id="IPR003439">
    <property type="entry name" value="ABC_transporter-like_ATP-bd"/>
</dbReference>
<keyword evidence="4 7" id="KW-0067">ATP-binding</keyword>
<feature type="domain" description="ABC transporter" evidence="6">
    <location>
        <begin position="5"/>
        <end position="237"/>
    </location>
</feature>
<protein>
    <submittedName>
        <fullName evidence="7">Branched-chain amino acid transport system ATP-binding protein</fullName>
    </submittedName>
</protein>
<dbReference type="Proteomes" id="UP000535501">
    <property type="component" value="Unassembled WGS sequence"/>
</dbReference>
<dbReference type="GO" id="GO:0005524">
    <property type="term" value="F:ATP binding"/>
    <property type="evidence" value="ECO:0007669"/>
    <property type="project" value="UniProtKB-KW"/>
</dbReference>
<gene>
    <name evidence="7" type="ORF">HNQ75_003911</name>
</gene>
<organism evidence="7 8">
    <name type="scientific">Pseudorhizobium flavum</name>
    <dbReference type="NCBI Taxonomy" id="1335061"/>
    <lineage>
        <taxon>Bacteria</taxon>
        <taxon>Pseudomonadati</taxon>
        <taxon>Pseudomonadota</taxon>
        <taxon>Alphaproteobacteria</taxon>
        <taxon>Hyphomicrobiales</taxon>
        <taxon>Rhizobiaceae</taxon>
        <taxon>Rhizobium/Agrobacterium group</taxon>
        <taxon>Pseudorhizobium</taxon>
    </lineage>
</organism>
<dbReference type="Pfam" id="PF00005">
    <property type="entry name" value="ABC_tran"/>
    <property type="match status" value="1"/>
</dbReference>
<dbReference type="EMBL" id="JACHEJ010000015">
    <property type="protein sequence ID" value="MBB6181923.1"/>
    <property type="molecule type" value="Genomic_DNA"/>
</dbReference>